<proteinExistence type="predicted"/>
<comment type="caution">
    <text evidence="1">The sequence shown here is derived from an EMBL/GenBank/DDBJ whole genome shotgun (WGS) entry which is preliminary data.</text>
</comment>
<name>A0ACC1ITE2_9FUNG</name>
<gene>
    <name evidence="1" type="ORF">LPJ66_001427</name>
</gene>
<evidence type="ECO:0000313" key="2">
    <source>
        <dbReference type="Proteomes" id="UP001150581"/>
    </source>
</evidence>
<dbReference type="EMBL" id="JANBPG010000077">
    <property type="protein sequence ID" value="KAJ1900496.1"/>
    <property type="molecule type" value="Genomic_DNA"/>
</dbReference>
<keyword evidence="2" id="KW-1185">Reference proteome</keyword>
<accession>A0ACC1ITE2</accession>
<reference evidence="1" key="1">
    <citation type="submission" date="2022-07" db="EMBL/GenBank/DDBJ databases">
        <title>Phylogenomic reconstructions and comparative analyses of Kickxellomycotina fungi.</title>
        <authorList>
            <person name="Reynolds N.K."/>
            <person name="Stajich J.E."/>
            <person name="Barry K."/>
            <person name="Grigoriev I.V."/>
            <person name="Crous P."/>
            <person name="Smith M.E."/>
        </authorList>
    </citation>
    <scope>NUCLEOTIDE SEQUENCE</scope>
    <source>
        <strain evidence="1">Benny 63K</strain>
    </source>
</reference>
<sequence length="275" mass="30591">MSSKQLSARDLLRKSREQKKQQQQQKQNQIPTKRQRTSDEDEAKATFGVLKLNISSTKGTKDTHKTKHIAIEDSNKRQRTDNHNLALVNYGDSSSSSSESESGRESDSEINRASDGESPDNNGVGVLPAGFFDSGVDPSKAESDDEMKVEIEDGRPIQAPKKETISASSDGLERELATFEDEVSQLEVSNGVKDKANESDESDELVDDIMAENYVDKQGEIWETRTKRLLELHSLIKAELQNEQEDQPPPSSSSSSDADSDLENEILDWRNTGFN</sequence>
<protein>
    <submittedName>
        <fullName evidence="1">Uncharacterized protein</fullName>
    </submittedName>
</protein>
<evidence type="ECO:0000313" key="1">
    <source>
        <dbReference type="EMBL" id="KAJ1900496.1"/>
    </source>
</evidence>
<organism evidence="1 2">
    <name type="scientific">Kickxella alabastrina</name>
    <dbReference type="NCBI Taxonomy" id="61397"/>
    <lineage>
        <taxon>Eukaryota</taxon>
        <taxon>Fungi</taxon>
        <taxon>Fungi incertae sedis</taxon>
        <taxon>Zoopagomycota</taxon>
        <taxon>Kickxellomycotina</taxon>
        <taxon>Kickxellomycetes</taxon>
        <taxon>Kickxellales</taxon>
        <taxon>Kickxellaceae</taxon>
        <taxon>Kickxella</taxon>
    </lineage>
</organism>
<dbReference type="Proteomes" id="UP001150581">
    <property type="component" value="Unassembled WGS sequence"/>
</dbReference>